<reference evidence="2 3" key="1">
    <citation type="submission" date="2020-08" db="EMBL/GenBank/DDBJ databases">
        <title>Genemic of Streptomyces polyaspartic.</title>
        <authorList>
            <person name="Liu W."/>
        </authorList>
    </citation>
    <scope>NUCLEOTIDE SEQUENCE [LARGE SCALE GENOMIC DNA]</scope>
    <source>
        <strain evidence="2 3">TRM66268-LWL</strain>
    </source>
</reference>
<sequence length="193" mass="21021">MLTVSELTELRLGKLKEAVDQWQTMTGKLQRLADGKGDISAAELAQQANGADWSGVNATVTREFITKTTREFTHAAAEAKTILGLLSDIHHDFTKHKSDLKTALVDARAKNIRVHQNGSTEDGYVHSVGDGGNTDPVPQAELDAAAEKITRPRLSPQAWAARAPSSSGGSWPLRPARRSRATARRCWPRSRTT</sequence>
<gene>
    <name evidence="2" type="ORF">H9Y04_42205</name>
</gene>
<feature type="compositionally biased region" description="Basic residues" evidence="1">
    <location>
        <begin position="175"/>
        <end position="193"/>
    </location>
</feature>
<dbReference type="Proteomes" id="UP000642284">
    <property type="component" value="Unassembled WGS sequence"/>
</dbReference>
<evidence type="ECO:0000313" key="3">
    <source>
        <dbReference type="Proteomes" id="UP000642284"/>
    </source>
</evidence>
<name>A0ABR7SUJ5_9ACTN</name>
<dbReference type="EMBL" id="JACTVJ010000035">
    <property type="protein sequence ID" value="MBC9719145.1"/>
    <property type="molecule type" value="Genomic_DNA"/>
</dbReference>
<protein>
    <recommendedName>
        <fullName evidence="4">WXG100 family type VII secretion target</fullName>
    </recommendedName>
</protein>
<keyword evidence="3" id="KW-1185">Reference proteome</keyword>
<dbReference type="RefSeq" id="WP_187819571.1">
    <property type="nucleotide sequence ID" value="NZ_JACTVJ010000035.1"/>
</dbReference>
<comment type="caution">
    <text evidence="2">The sequence shown here is derived from an EMBL/GenBank/DDBJ whole genome shotgun (WGS) entry which is preliminary data.</text>
</comment>
<feature type="region of interest" description="Disordered" evidence="1">
    <location>
        <begin position="149"/>
        <end position="193"/>
    </location>
</feature>
<evidence type="ECO:0008006" key="4">
    <source>
        <dbReference type="Google" id="ProtNLM"/>
    </source>
</evidence>
<proteinExistence type="predicted"/>
<feature type="region of interest" description="Disordered" evidence="1">
    <location>
        <begin position="119"/>
        <end position="138"/>
    </location>
</feature>
<evidence type="ECO:0000256" key="1">
    <source>
        <dbReference type="SAM" id="MobiDB-lite"/>
    </source>
</evidence>
<evidence type="ECO:0000313" key="2">
    <source>
        <dbReference type="EMBL" id="MBC9719145.1"/>
    </source>
</evidence>
<accession>A0ABR7SUJ5</accession>
<organism evidence="2 3">
    <name type="scientific">Streptomyces polyasparticus</name>
    <dbReference type="NCBI Taxonomy" id="2767826"/>
    <lineage>
        <taxon>Bacteria</taxon>
        <taxon>Bacillati</taxon>
        <taxon>Actinomycetota</taxon>
        <taxon>Actinomycetes</taxon>
        <taxon>Kitasatosporales</taxon>
        <taxon>Streptomycetaceae</taxon>
        <taxon>Streptomyces</taxon>
    </lineage>
</organism>